<dbReference type="InterPro" id="IPR011006">
    <property type="entry name" value="CheY-like_superfamily"/>
</dbReference>
<feature type="modified residue" description="4-aspartylphosphate" evidence="2">
    <location>
        <position position="51"/>
    </location>
</feature>
<keyword evidence="4" id="KW-0808">Transferase</keyword>
<dbReference type="EMBL" id="CAJQYY010000011">
    <property type="protein sequence ID" value="CAG4896950.1"/>
    <property type="molecule type" value="Genomic_DNA"/>
</dbReference>
<dbReference type="RefSeq" id="WP_228977928.1">
    <property type="nucleotide sequence ID" value="NZ_CAJQYY010000011.1"/>
</dbReference>
<sequence length="113" mass="12807">MKVLLVDDHRDTVDVLAGIVADLGHQPLIAYTGREALEVAEREAPDLIFLDISLTDMDGVQVCRAMRARCALRYSRIVALTGFVEFDRSEEPMPFDARLIKPVSFDVFEHFLR</sequence>
<evidence type="ECO:0000259" key="3">
    <source>
        <dbReference type="PROSITE" id="PS50110"/>
    </source>
</evidence>
<protein>
    <submittedName>
        <fullName evidence="4">Sensor histidine kinase RcsC</fullName>
        <ecNumber evidence="4">2.7.13.3</ecNumber>
    </submittedName>
</protein>
<name>A0ABM8U2X3_9BURK</name>
<gene>
    <name evidence="4" type="primary">rcsC_3</name>
    <name evidence="4" type="ORF">R54767_02187</name>
</gene>
<dbReference type="InterPro" id="IPR050595">
    <property type="entry name" value="Bact_response_regulator"/>
</dbReference>
<keyword evidence="1 2" id="KW-0597">Phosphoprotein</keyword>
<dbReference type="Pfam" id="PF00072">
    <property type="entry name" value="Response_reg"/>
    <property type="match status" value="1"/>
</dbReference>
<organism evidence="4 5">
    <name type="scientific">Paraburkholderia gardini</name>
    <dbReference type="NCBI Taxonomy" id="2823469"/>
    <lineage>
        <taxon>Bacteria</taxon>
        <taxon>Pseudomonadati</taxon>
        <taxon>Pseudomonadota</taxon>
        <taxon>Betaproteobacteria</taxon>
        <taxon>Burkholderiales</taxon>
        <taxon>Burkholderiaceae</taxon>
        <taxon>Paraburkholderia</taxon>
    </lineage>
</organism>
<dbReference type="Proteomes" id="UP000789752">
    <property type="component" value="Unassembled WGS sequence"/>
</dbReference>
<feature type="domain" description="Response regulatory" evidence="3">
    <location>
        <begin position="2"/>
        <end position="113"/>
    </location>
</feature>
<evidence type="ECO:0000313" key="4">
    <source>
        <dbReference type="EMBL" id="CAG4896950.1"/>
    </source>
</evidence>
<dbReference type="SUPFAM" id="SSF52172">
    <property type="entry name" value="CheY-like"/>
    <property type="match status" value="1"/>
</dbReference>
<evidence type="ECO:0000313" key="5">
    <source>
        <dbReference type="Proteomes" id="UP000789752"/>
    </source>
</evidence>
<dbReference type="EC" id="2.7.13.3" evidence="4"/>
<reference evidence="4 5" key="1">
    <citation type="submission" date="2021-04" db="EMBL/GenBank/DDBJ databases">
        <authorList>
            <person name="Vanwijnsberghe S."/>
        </authorList>
    </citation>
    <scope>NUCLEOTIDE SEQUENCE [LARGE SCALE GENOMIC DNA]</scope>
    <source>
        <strain evidence="4 5">LMG 32171</strain>
    </source>
</reference>
<dbReference type="InterPro" id="IPR001789">
    <property type="entry name" value="Sig_transdc_resp-reg_receiver"/>
</dbReference>
<evidence type="ECO:0000256" key="2">
    <source>
        <dbReference type="PROSITE-ProRule" id="PRU00169"/>
    </source>
</evidence>
<comment type="caution">
    <text evidence="4">The sequence shown here is derived from an EMBL/GenBank/DDBJ whole genome shotgun (WGS) entry which is preliminary data.</text>
</comment>
<keyword evidence="5" id="KW-1185">Reference proteome</keyword>
<dbReference type="SMART" id="SM00448">
    <property type="entry name" value="REC"/>
    <property type="match status" value="1"/>
</dbReference>
<proteinExistence type="predicted"/>
<dbReference type="PANTHER" id="PTHR44591:SF3">
    <property type="entry name" value="RESPONSE REGULATORY DOMAIN-CONTAINING PROTEIN"/>
    <property type="match status" value="1"/>
</dbReference>
<evidence type="ECO:0000256" key="1">
    <source>
        <dbReference type="ARBA" id="ARBA00022553"/>
    </source>
</evidence>
<keyword evidence="4" id="KW-0418">Kinase</keyword>
<accession>A0ABM8U2X3</accession>
<dbReference type="GO" id="GO:0004673">
    <property type="term" value="F:protein histidine kinase activity"/>
    <property type="evidence" value="ECO:0007669"/>
    <property type="project" value="UniProtKB-EC"/>
</dbReference>
<dbReference type="Gene3D" id="3.40.50.2300">
    <property type="match status" value="1"/>
</dbReference>
<dbReference type="PROSITE" id="PS50110">
    <property type="entry name" value="RESPONSE_REGULATORY"/>
    <property type="match status" value="1"/>
</dbReference>
<dbReference type="PANTHER" id="PTHR44591">
    <property type="entry name" value="STRESS RESPONSE REGULATOR PROTEIN 1"/>
    <property type="match status" value="1"/>
</dbReference>